<dbReference type="GO" id="GO:0016020">
    <property type="term" value="C:membrane"/>
    <property type="evidence" value="ECO:0007669"/>
    <property type="project" value="UniProtKB-SubCell"/>
</dbReference>
<evidence type="ECO:0000256" key="6">
    <source>
        <dbReference type="ARBA" id="ARBA00022692"/>
    </source>
</evidence>
<gene>
    <name evidence="15" type="primary">LOC106052897</name>
</gene>
<dbReference type="Pfam" id="PF02709">
    <property type="entry name" value="Glyco_transf_7C"/>
    <property type="match status" value="1"/>
</dbReference>
<keyword evidence="9" id="KW-0472">Membrane</keyword>
<accession>A0A9W2YYC6</accession>
<evidence type="ECO:0000256" key="11">
    <source>
        <dbReference type="SAM" id="MobiDB-lite"/>
    </source>
</evidence>
<evidence type="ECO:0000313" key="14">
    <source>
        <dbReference type="Proteomes" id="UP001165740"/>
    </source>
</evidence>
<keyword evidence="6" id="KW-0812">Transmembrane</keyword>
<dbReference type="GO" id="GO:0005794">
    <property type="term" value="C:Golgi apparatus"/>
    <property type="evidence" value="ECO:0007669"/>
    <property type="project" value="TreeGrafter"/>
</dbReference>
<dbReference type="SUPFAM" id="SSF53448">
    <property type="entry name" value="Nucleotide-diphospho-sugar transferases"/>
    <property type="match status" value="1"/>
</dbReference>
<evidence type="ECO:0000259" key="12">
    <source>
        <dbReference type="Pfam" id="PF02709"/>
    </source>
</evidence>
<dbReference type="CDD" id="cd00899">
    <property type="entry name" value="b4GalT"/>
    <property type="match status" value="1"/>
</dbReference>
<evidence type="ECO:0000256" key="9">
    <source>
        <dbReference type="ARBA" id="ARBA00023136"/>
    </source>
</evidence>
<dbReference type="GO" id="GO:0006688">
    <property type="term" value="P:glycosphingolipid biosynthetic process"/>
    <property type="evidence" value="ECO:0007669"/>
    <property type="project" value="TreeGrafter"/>
</dbReference>
<keyword evidence="5" id="KW-0808">Transferase</keyword>
<keyword evidence="10" id="KW-0325">Glycoprotein</keyword>
<sequence length="770" mass="90047">MSRLNIRKLFIVAVTSTLGSVILNLTISTMNSNVNIGLFQTKDVRENTVLYDQEQNNSEYINHENILDEFINHQINKSKKMGHSETDLVIAEDSTFLKGKTLTVLDSMRDVNGSDTAVTNTLQDSFSQDFTTKSRNDLADLPKDKSHITTISEPLQEQSNEQLEAFNVSLKHTDDPRDGETEQIYLQLQQREQLESEDTQLHQREQLESEDTQLHQREQLESEDTQLHQREKLESENTQLHQREQLESEDTQLHQREQLESEDTQLHQREQLESEDTQLHQRAQLESEDTQLHQREQLESEDTQLHQREELESENTQLHQREELESEDTQLHQREELESENTQLHQREQLESENTQLHQREELESEDTQLHQREELESENTQLHQREELESEDKQIQQREELESDNDQIEQNPQQVEQMVDEEIEGVADYLTSNNLSDTSLENVMKTAPGPVGVSLTTTPTLNYCPDKSSHLIGHLAGLLRETTREELIDYFPEMDNGGRLRPTDCAARQRLAVIFPYRNRYQHLHVVLHNLLPILKRQQVDVTFFVIEQSALSTFNRGALQNIGFLEAQKLSSFDCYIFHDVDLIPLNDNNLYRCESNPRHFAVALNKFNYRLLHSNYFGGVVGFSREQYLKVNGNSNLYFGWGGEDDDLRIRLYNKHFKLLRYSPDIARYHMIKHTRDIGNELNPLRYSLLKNAAARQDIEGLNTVKYRIVNITFDRLYTWITVEINTSEILKTTPALTQKDIDQDSRKWRKRKPPSQKIPLEQISKS</sequence>
<name>A0A9W2YYC6_BIOGL</name>
<dbReference type="GO" id="GO:0008378">
    <property type="term" value="F:galactosyltransferase activity"/>
    <property type="evidence" value="ECO:0007669"/>
    <property type="project" value="TreeGrafter"/>
</dbReference>
<comment type="subcellular location">
    <subcellularLocation>
        <location evidence="1">Membrane</location>
        <topology evidence="1">Single-pass type II membrane protein</topology>
    </subcellularLocation>
</comment>
<dbReference type="GO" id="GO:0033842">
    <property type="term" value="F:N-acetyl-beta-glucosaminyl-derivative 4-beta-N-acetylgalactosaminyltransferase activity"/>
    <property type="evidence" value="ECO:0007669"/>
    <property type="project" value="TreeGrafter"/>
</dbReference>
<dbReference type="AlphaFoldDB" id="A0A9W2YYC6"/>
<keyword evidence="7" id="KW-0735">Signal-anchor</keyword>
<proteinExistence type="inferred from homology"/>
<evidence type="ECO:0000259" key="13">
    <source>
        <dbReference type="Pfam" id="PF13733"/>
    </source>
</evidence>
<reference evidence="15" key="1">
    <citation type="submission" date="2025-08" db="UniProtKB">
        <authorList>
            <consortium name="RefSeq"/>
        </authorList>
    </citation>
    <scope>IDENTIFICATION</scope>
</reference>
<feature type="region of interest" description="Disordered" evidence="11">
    <location>
        <begin position="744"/>
        <end position="770"/>
    </location>
</feature>
<evidence type="ECO:0000256" key="8">
    <source>
        <dbReference type="ARBA" id="ARBA00022989"/>
    </source>
</evidence>
<dbReference type="PRINTS" id="PR02050">
    <property type="entry name" value="B14GALTRFASE"/>
</dbReference>
<protein>
    <submittedName>
        <fullName evidence="15">Uncharacterized protein LOC106052897</fullName>
    </submittedName>
</protein>
<dbReference type="RefSeq" id="XP_055867714.1">
    <property type="nucleotide sequence ID" value="XM_056011739.1"/>
</dbReference>
<feature type="compositionally biased region" description="Basic and acidic residues" evidence="11">
    <location>
        <begin position="384"/>
        <end position="401"/>
    </location>
</feature>
<keyword evidence="8" id="KW-1133">Transmembrane helix</keyword>
<dbReference type="InterPro" id="IPR003859">
    <property type="entry name" value="Galactosyl_T"/>
</dbReference>
<evidence type="ECO:0000256" key="3">
    <source>
        <dbReference type="ARBA" id="ARBA00005735"/>
    </source>
</evidence>
<feature type="domain" description="Galactosyltransferase N-terminal" evidence="13">
    <location>
        <begin position="465"/>
        <end position="597"/>
    </location>
</feature>
<dbReference type="GeneID" id="106052897"/>
<dbReference type="GO" id="GO:0005975">
    <property type="term" value="P:carbohydrate metabolic process"/>
    <property type="evidence" value="ECO:0007669"/>
    <property type="project" value="InterPro"/>
</dbReference>
<comment type="pathway">
    <text evidence="2">Protein modification; protein glycosylation.</text>
</comment>
<evidence type="ECO:0000256" key="4">
    <source>
        <dbReference type="ARBA" id="ARBA00022676"/>
    </source>
</evidence>
<feature type="compositionally biased region" description="Basic and acidic residues" evidence="11">
    <location>
        <begin position="319"/>
        <end position="336"/>
    </location>
</feature>
<evidence type="ECO:0000313" key="15">
    <source>
        <dbReference type="RefSeq" id="XP_055867714.1"/>
    </source>
</evidence>
<dbReference type="Pfam" id="PF13733">
    <property type="entry name" value="Glyco_transf_7N"/>
    <property type="match status" value="1"/>
</dbReference>
<feature type="domain" description="Galactosyltransferase C-terminal" evidence="12">
    <location>
        <begin position="601"/>
        <end position="678"/>
    </location>
</feature>
<evidence type="ECO:0000256" key="10">
    <source>
        <dbReference type="ARBA" id="ARBA00023180"/>
    </source>
</evidence>
<comment type="similarity">
    <text evidence="3">Belongs to the glycosyltransferase 7 family.</text>
</comment>
<organism evidence="14 15">
    <name type="scientific">Biomphalaria glabrata</name>
    <name type="common">Bloodfluke planorb</name>
    <name type="synonym">Freshwater snail</name>
    <dbReference type="NCBI Taxonomy" id="6526"/>
    <lineage>
        <taxon>Eukaryota</taxon>
        <taxon>Metazoa</taxon>
        <taxon>Spiralia</taxon>
        <taxon>Lophotrochozoa</taxon>
        <taxon>Mollusca</taxon>
        <taxon>Gastropoda</taxon>
        <taxon>Heterobranchia</taxon>
        <taxon>Euthyneura</taxon>
        <taxon>Panpulmonata</taxon>
        <taxon>Hygrophila</taxon>
        <taxon>Lymnaeoidea</taxon>
        <taxon>Planorbidae</taxon>
        <taxon>Biomphalaria</taxon>
    </lineage>
</organism>
<evidence type="ECO:0000256" key="2">
    <source>
        <dbReference type="ARBA" id="ARBA00004922"/>
    </source>
</evidence>
<dbReference type="InterPro" id="IPR029044">
    <property type="entry name" value="Nucleotide-diphossugar_trans"/>
</dbReference>
<evidence type="ECO:0000256" key="5">
    <source>
        <dbReference type="ARBA" id="ARBA00022679"/>
    </source>
</evidence>
<dbReference type="PANTHER" id="PTHR19300">
    <property type="entry name" value="BETA-1,4-GALACTOSYLTRANSFERASE"/>
    <property type="match status" value="1"/>
</dbReference>
<dbReference type="OMA" id="TWITVEI"/>
<dbReference type="InterPro" id="IPR027791">
    <property type="entry name" value="Galactosyl_T_C"/>
</dbReference>
<feature type="compositionally biased region" description="Basic and acidic residues" evidence="11">
    <location>
        <begin position="358"/>
        <end position="375"/>
    </location>
</feature>
<keyword evidence="14" id="KW-1185">Reference proteome</keyword>
<dbReference type="InterPro" id="IPR027995">
    <property type="entry name" value="Galactosyl_T_N"/>
</dbReference>
<dbReference type="OrthoDB" id="10373840at2759"/>
<dbReference type="Proteomes" id="UP001165740">
    <property type="component" value="Chromosome 15"/>
</dbReference>
<dbReference type="Gene3D" id="3.90.550.10">
    <property type="entry name" value="Spore Coat Polysaccharide Biosynthesis Protein SpsA, Chain A"/>
    <property type="match status" value="1"/>
</dbReference>
<dbReference type="PANTHER" id="PTHR19300:SF57">
    <property type="entry name" value="BETA-1,4-N-ACETYLGALACTOSAMINYLTRANSFERASE"/>
    <property type="match status" value="1"/>
</dbReference>
<feature type="region of interest" description="Disordered" evidence="11">
    <location>
        <begin position="310"/>
        <end position="414"/>
    </location>
</feature>
<evidence type="ECO:0000256" key="7">
    <source>
        <dbReference type="ARBA" id="ARBA00022968"/>
    </source>
</evidence>
<evidence type="ECO:0000256" key="1">
    <source>
        <dbReference type="ARBA" id="ARBA00004606"/>
    </source>
</evidence>
<keyword evidence="4" id="KW-0328">Glycosyltransferase</keyword>